<evidence type="ECO:0000313" key="8">
    <source>
        <dbReference type="EMBL" id="ADC90093.1"/>
    </source>
</evidence>
<dbReference type="EC" id="5.1.3.13" evidence="3 7"/>
<dbReference type="PANTHER" id="PTHR21047">
    <property type="entry name" value="DTDP-6-DEOXY-D-GLUCOSE-3,5 EPIMERASE"/>
    <property type="match status" value="1"/>
</dbReference>
<dbReference type="GO" id="GO:0019305">
    <property type="term" value="P:dTDP-rhamnose biosynthetic process"/>
    <property type="evidence" value="ECO:0007669"/>
    <property type="project" value="UniProtKB-UniRule"/>
</dbReference>
<comment type="function">
    <text evidence="2 7">Catalyzes the epimerization of the C3' and C5'positions of dTDP-6-deoxy-D-xylo-4-hexulose, forming dTDP-6-deoxy-L-lyxo-4-hexulose.</text>
</comment>
<dbReference type="KEGG" id="tal:Thal_1464"/>
<dbReference type="Gene3D" id="2.60.120.10">
    <property type="entry name" value="Jelly Rolls"/>
    <property type="match status" value="1"/>
</dbReference>
<feature type="site" description="Participates in a stacking interaction with the thymidine ring of dTDP-4-oxo-6-deoxyglucose" evidence="6">
    <location>
        <position position="140"/>
    </location>
</feature>
<dbReference type="HOGENOM" id="CLU_090940_1_1_0"/>
<evidence type="ECO:0000256" key="2">
    <source>
        <dbReference type="ARBA" id="ARBA00001997"/>
    </source>
</evidence>
<name>D3SMW3_THEAH</name>
<feature type="active site" description="Proton donor" evidence="5">
    <location>
        <position position="133"/>
    </location>
</feature>
<keyword evidence="7 8" id="KW-0413">Isomerase</keyword>
<dbReference type="AlphaFoldDB" id="D3SMW3"/>
<evidence type="ECO:0000256" key="1">
    <source>
        <dbReference type="ARBA" id="ARBA00001298"/>
    </source>
</evidence>
<evidence type="ECO:0000256" key="3">
    <source>
        <dbReference type="ARBA" id="ARBA00012098"/>
    </source>
</evidence>
<dbReference type="GO" id="GO:0008830">
    <property type="term" value="F:dTDP-4-dehydrorhamnose 3,5-epimerase activity"/>
    <property type="evidence" value="ECO:0007669"/>
    <property type="project" value="UniProtKB-UniRule"/>
</dbReference>
<reference evidence="9" key="1">
    <citation type="journal article" date="2010" name="Stand. Genomic Sci.">
        <title>Complete genome sequence of Thermocrinis albus type strain (HI 11/12T).</title>
        <authorList>
            <person name="Wirth R."/>
            <person name="Sikorski J."/>
            <person name="Brambilla E."/>
            <person name="Misra M."/>
            <person name="Lapidus A."/>
            <person name="Copeland A."/>
            <person name="Nolan M."/>
            <person name="Lucas S."/>
            <person name="Chen F."/>
            <person name="Tice H."/>
            <person name="Cheng J.F."/>
            <person name="Han C."/>
            <person name="Detter J.C."/>
            <person name="Tapia R."/>
            <person name="Bruce D."/>
            <person name="Goodwin L."/>
            <person name="Pitluck S."/>
            <person name="Pati A."/>
            <person name="Anderson I."/>
            <person name="Ivanova N."/>
            <person name="Mavromatis K."/>
            <person name="Mikhailova N."/>
            <person name="Chen A."/>
            <person name="Palaniappan K."/>
            <person name="Bilek Y."/>
            <person name="Hader T."/>
            <person name="Land M."/>
            <person name="Hauser L."/>
            <person name="Chang Y.J."/>
            <person name="Jeffries C.D."/>
            <person name="Tindall B.J."/>
            <person name="Rohde M."/>
            <person name="Goker M."/>
            <person name="Bristow J."/>
            <person name="Eisen J.A."/>
            <person name="Markowitz V."/>
            <person name="Hugenholtz P."/>
            <person name="Kyrpides N.C."/>
            <person name="Klenk H.P."/>
        </authorList>
    </citation>
    <scope>NUCLEOTIDE SEQUENCE [LARGE SCALE GENOMIC DNA]</scope>
    <source>
        <strain evidence="9">DSM 14484 / JCM 11386 / HI 11/12</strain>
    </source>
</reference>
<gene>
    <name evidence="8" type="ordered locus">Thal_1464</name>
</gene>
<dbReference type="InterPro" id="IPR011051">
    <property type="entry name" value="RmlC_Cupin_sf"/>
</dbReference>
<dbReference type="UniPathway" id="UPA00124"/>
<evidence type="ECO:0000313" key="9">
    <source>
        <dbReference type="Proteomes" id="UP000002043"/>
    </source>
</evidence>
<comment type="similarity">
    <text evidence="7">Belongs to the dTDP-4-dehydrorhamnose 3,5-epimerase family.</text>
</comment>
<dbReference type="PANTHER" id="PTHR21047:SF2">
    <property type="entry name" value="THYMIDINE DIPHOSPHO-4-KETO-RHAMNOSE 3,5-EPIMERASE"/>
    <property type="match status" value="1"/>
</dbReference>
<protein>
    <recommendedName>
        <fullName evidence="4 7">dTDP-4-dehydrorhamnose 3,5-epimerase</fullName>
        <ecNumber evidence="3 7">5.1.3.13</ecNumber>
    </recommendedName>
    <alternativeName>
        <fullName evidence="7">Thymidine diphospho-4-keto-rhamnose 3,5-epimerase</fullName>
    </alternativeName>
</protein>
<comment type="pathway">
    <text evidence="7">Carbohydrate biosynthesis; dTDP-L-rhamnose biosynthesis.</text>
</comment>
<keyword evidence="9" id="KW-1185">Reference proteome</keyword>
<sequence length="190" mass="21713">MPFEFIRLEIPDVVLIRPVVFTDERGFFMEIFKRSDFEKAGIDVDFVQDNHSRSKKGVLRGLHFQLEPYAQGKLVRCVKGRIFDVAVDLRSGSPTYGRWVGVELSEENHLMLWIPKGFAHGFLTLSEEADVLYKVSGAEYRPEADAGIRWNDPDIGIAWPLHLVENLTISPKDSSLPFLKDAKINFRYGV</sequence>
<comment type="subunit">
    <text evidence="7">Homodimer.</text>
</comment>
<evidence type="ECO:0000256" key="6">
    <source>
        <dbReference type="PIRSR" id="PIRSR600888-3"/>
    </source>
</evidence>
<evidence type="ECO:0000256" key="4">
    <source>
        <dbReference type="ARBA" id="ARBA00019595"/>
    </source>
</evidence>
<dbReference type="Proteomes" id="UP000002043">
    <property type="component" value="Chromosome"/>
</dbReference>
<dbReference type="SUPFAM" id="SSF51182">
    <property type="entry name" value="RmlC-like cupins"/>
    <property type="match status" value="1"/>
</dbReference>
<comment type="catalytic activity">
    <reaction evidence="1 7">
        <text>dTDP-4-dehydro-6-deoxy-alpha-D-glucose = dTDP-4-dehydro-beta-L-rhamnose</text>
        <dbReference type="Rhea" id="RHEA:16969"/>
        <dbReference type="ChEBI" id="CHEBI:57649"/>
        <dbReference type="ChEBI" id="CHEBI:62830"/>
        <dbReference type="EC" id="5.1.3.13"/>
    </reaction>
</comment>
<dbReference type="InterPro" id="IPR000888">
    <property type="entry name" value="RmlC-like"/>
</dbReference>
<proteinExistence type="inferred from homology"/>
<dbReference type="eggNOG" id="COG1898">
    <property type="taxonomic scope" value="Bacteria"/>
</dbReference>
<dbReference type="EMBL" id="CP001931">
    <property type="protein sequence ID" value="ADC90093.1"/>
    <property type="molecule type" value="Genomic_DNA"/>
</dbReference>
<evidence type="ECO:0000256" key="7">
    <source>
        <dbReference type="RuleBase" id="RU364069"/>
    </source>
</evidence>
<evidence type="ECO:0000256" key="5">
    <source>
        <dbReference type="PIRSR" id="PIRSR600888-1"/>
    </source>
</evidence>
<dbReference type="OrthoDB" id="9800680at2"/>
<dbReference type="STRING" id="638303.Thal_1464"/>
<accession>D3SMW3</accession>
<dbReference type="RefSeq" id="WP_012992499.1">
    <property type="nucleotide sequence ID" value="NC_013894.1"/>
</dbReference>
<dbReference type="Pfam" id="PF00908">
    <property type="entry name" value="dTDP_sugar_isom"/>
    <property type="match status" value="1"/>
</dbReference>
<dbReference type="InterPro" id="IPR014710">
    <property type="entry name" value="RmlC-like_jellyroll"/>
</dbReference>
<dbReference type="GO" id="GO:0005829">
    <property type="term" value="C:cytosol"/>
    <property type="evidence" value="ECO:0007669"/>
    <property type="project" value="TreeGrafter"/>
</dbReference>
<dbReference type="GO" id="GO:0000271">
    <property type="term" value="P:polysaccharide biosynthetic process"/>
    <property type="evidence" value="ECO:0007669"/>
    <property type="project" value="TreeGrafter"/>
</dbReference>
<dbReference type="CDD" id="cd00438">
    <property type="entry name" value="cupin_RmlC"/>
    <property type="match status" value="1"/>
</dbReference>
<organism evidence="8 9">
    <name type="scientific">Thermocrinis albus (strain DSM 14484 / JCM 11386 / HI 11/12)</name>
    <dbReference type="NCBI Taxonomy" id="638303"/>
    <lineage>
        <taxon>Bacteria</taxon>
        <taxon>Pseudomonadati</taxon>
        <taxon>Aquificota</taxon>
        <taxon>Aquificia</taxon>
        <taxon>Aquificales</taxon>
        <taxon>Aquificaceae</taxon>
        <taxon>Thermocrinis</taxon>
    </lineage>
</organism>
<feature type="active site" description="Proton acceptor" evidence="5">
    <location>
        <position position="63"/>
    </location>
</feature>
<dbReference type="NCBIfam" id="TIGR01221">
    <property type="entry name" value="rmlC"/>
    <property type="match status" value="1"/>
</dbReference>